<feature type="transmembrane region" description="Helical" evidence="1">
    <location>
        <begin position="6"/>
        <end position="28"/>
    </location>
</feature>
<reference evidence="3" key="1">
    <citation type="journal article" date="2019" name="Int. J. Syst. Evol. Microbiol.">
        <title>The Global Catalogue of Microorganisms (GCM) 10K type strain sequencing project: providing services to taxonomists for standard genome sequencing and annotation.</title>
        <authorList>
            <consortium name="The Broad Institute Genomics Platform"/>
            <consortium name="The Broad Institute Genome Sequencing Center for Infectious Disease"/>
            <person name="Wu L."/>
            <person name="Ma J."/>
        </authorList>
    </citation>
    <scope>NUCLEOTIDE SEQUENCE [LARGE SCALE GENOMIC DNA]</scope>
    <source>
        <strain evidence="3">JCM 3106</strain>
    </source>
</reference>
<evidence type="ECO:0000313" key="2">
    <source>
        <dbReference type="EMBL" id="GAA3008986.1"/>
    </source>
</evidence>
<organism evidence="2 3">
    <name type="scientific">Streptosporangium longisporum</name>
    <dbReference type="NCBI Taxonomy" id="46187"/>
    <lineage>
        <taxon>Bacteria</taxon>
        <taxon>Bacillati</taxon>
        <taxon>Actinomycetota</taxon>
        <taxon>Actinomycetes</taxon>
        <taxon>Streptosporangiales</taxon>
        <taxon>Streptosporangiaceae</taxon>
        <taxon>Streptosporangium</taxon>
    </lineage>
</organism>
<evidence type="ECO:0000313" key="3">
    <source>
        <dbReference type="Proteomes" id="UP001499930"/>
    </source>
</evidence>
<dbReference type="EMBL" id="BAAAWD010000007">
    <property type="protein sequence ID" value="GAA3008986.1"/>
    <property type="molecule type" value="Genomic_DNA"/>
</dbReference>
<keyword evidence="1" id="KW-0472">Membrane</keyword>
<gene>
    <name evidence="2" type="ORF">GCM10017559_34250</name>
</gene>
<comment type="caution">
    <text evidence="2">The sequence shown here is derived from an EMBL/GenBank/DDBJ whole genome shotgun (WGS) entry which is preliminary data.</text>
</comment>
<dbReference type="Proteomes" id="UP001499930">
    <property type="component" value="Unassembled WGS sequence"/>
</dbReference>
<keyword evidence="1" id="KW-1133">Transmembrane helix</keyword>
<dbReference type="RefSeq" id="WP_344895620.1">
    <property type="nucleotide sequence ID" value="NZ_BAAAWD010000007.1"/>
</dbReference>
<name>A0ABP6KJK4_9ACTN</name>
<keyword evidence="1" id="KW-0812">Transmembrane</keyword>
<accession>A0ABP6KJK4</accession>
<protein>
    <submittedName>
        <fullName evidence="2">Uncharacterized protein</fullName>
    </submittedName>
</protein>
<proteinExistence type="predicted"/>
<keyword evidence="3" id="KW-1185">Reference proteome</keyword>
<evidence type="ECO:0000256" key="1">
    <source>
        <dbReference type="SAM" id="Phobius"/>
    </source>
</evidence>
<sequence>MDSAIEVCGFLIGVSGGLFLLITLLVTMPGRMRDRAARGTSAGAVWLGGPHGSERGITGSVLVLTSRPPAGRAVPETDWVALAETSEPGRHTGGASAAW</sequence>